<dbReference type="PANTHER" id="PTHR42705:SF2">
    <property type="entry name" value="BIFUNCTIONAL NON-HOMOLOGOUS END JOINING PROTEIN LIGD"/>
    <property type="match status" value="1"/>
</dbReference>
<dbReference type="Pfam" id="PF01068">
    <property type="entry name" value="DNA_ligase_A_M"/>
    <property type="match status" value="1"/>
</dbReference>
<dbReference type="Pfam" id="PF04679">
    <property type="entry name" value="DNA_ligase_A_C"/>
    <property type="match status" value="1"/>
</dbReference>
<evidence type="ECO:0000313" key="25">
    <source>
        <dbReference type="EMBL" id="MEN1945550.1"/>
    </source>
</evidence>
<comment type="cofactor">
    <cofactor evidence="1">
        <name>Mn(2+)</name>
        <dbReference type="ChEBI" id="CHEBI:29035"/>
    </cofactor>
</comment>
<feature type="region of interest" description="Disordered" evidence="23">
    <location>
        <begin position="302"/>
        <end position="323"/>
    </location>
</feature>
<dbReference type="NCBIfam" id="TIGR02777">
    <property type="entry name" value="LigD_PE_dom"/>
    <property type="match status" value="1"/>
</dbReference>
<dbReference type="EMBL" id="JBCLVG010000001">
    <property type="protein sequence ID" value="MEN1945550.1"/>
    <property type="molecule type" value="Genomic_DNA"/>
</dbReference>
<evidence type="ECO:0000256" key="22">
    <source>
        <dbReference type="ARBA" id="ARBA00049990"/>
    </source>
</evidence>
<name>A0ABU9W1K3_9MICO</name>
<evidence type="ECO:0000256" key="12">
    <source>
        <dbReference type="ARBA" id="ARBA00022840"/>
    </source>
</evidence>
<dbReference type="InterPro" id="IPR014146">
    <property type="entry name" value="LigD_ligase_dom"/>
</dbReference>
<keyword evidence="15" id="KW-0233">DNA recombination</keyword>
<dbReference type="Proteomes" id="UP001425155">
    <property type="component" value="Unassembled WGS sequence"/>
</dbReference>
<dbReference type="NCBIfam" id="NF007210">
    <property type="entry name" value="PRK09632.1"/>
    <property type="match status" value="1"/>
</dbReference>
<evidence type="ECO:0000256" key="13">
    <source>
        <dbReference type="ARBA" id="ARBA00022932"/>
    </source>
</evidence>
<dbReference type="InterPro" id="IPR012340">
    <property type="entry name" value="NA-bd_OB-fold"/>
</dbReference>
<dbReference type="PROSITE" id="PS50160">
    <property type="entry name" value="DNA_LIGASE_A3"/>
    <property type="match status" value="1"/>
</dbReference>
<keyword evidence="14" id="KW-0238">DNA-binding</keyword>
<evidence type="ECO:0000256" key="7">
    <source>
        <dbReference type="ARBA" id="ARBA00022723"/>
    </source>
</evidence>
<proteinExistence type="inferred from homology"/>
<comment type="similarity">
    <text evidence="21">In the C-terminal section; belongs to the ATP-dependent DNA ligase family.</text>
</comment>
<keyword evidence="26" id="KW-1185">Reference proteome</keyword>
<dbReference type="Pfam" id="PF13298">
    <property type="entry name" value="LigD_N"/>
    <property type="match status" value="1"/>
</dbReference>
<keyword evidence="4" id="KW-0808">Transferase</keyword>
<keyword evidence="6" id="KW-0540">Nuclease</keyword>
<evidence type="ECO:0000256" key="3">
    <source>
        <dbReference type="ARBA" id="ARBA00022598"/>
    </source>
</evidence>
<dbReference type="Gene3D" id="2.40.50.140">
    <property type="entry name" value="Nucleic acid-binding proteins"/>
    <property type="match status" value="1"/>
</dbReference>
<evidence type="ECO:0000256" key="4">
    <source>
        <dbReference type="ARBA" id="ARBA00022679"/>
    </source>
</evidence>
<keyword evidence="12" id="KW-0067">ATP-binding</keyword>
<reference evidence="25 26" key="1">
    <citation type="submission" date="2024-03" db="EMBL/GenBank/DDBJ databases">
        <title>YIM 134122 draft genome.</title>
        <authorList>
            <person name="Zuo S."/>
            <person name="Xiong L."/>
        </authorList>
    </citation>
    <scope>NUCLEOTIDE SEQUENCE [LARGE SCALE GENOMIC DNA]</scope>
    <source>
        <strain evidence="25 26">YIM 134122</strain>
    </source>
</reference>
<dbReference type="InterPro" id="IPR014144">
    <property type="entry name" value="LigD_PE_domain"/>
</dbReference>
<accession>A0ABU9W1K3</accession>
<dbReference type="InterPro" id="IPR033649">
    <property type="entry name" value="MtLigD_Pol-like"/>
</dbReference>
<comment type="similarity">
    <text evidence="22">In the N-terminal section; belongs to the LigD polymerase family.</text>
</comment>
<keyword evidence="10" id="KW-0378">Hydrolase</keyword>
<keyword evidence="7" id="KW-0479">Metal-binding</keyword>
<keyword evidence="18" id="KW-0511">Multifunctional enzyme</keyword>
<dbReference type="CDD" id="cd07971">
    <property type="entry name" value="OBF_DNA_ligase_LigD"/>
    <property type="match status" value="1"/>
</dbReference>
<dbReference type="PANTHER" id="PTHR42705">
    <property type="entry name" value="BIFUNCTIONAL NON-HOMOLOGOUS END JOINING PROTEIN LIGD"/>
    <property type="match status" value="1"/>
</dbReference>
<evidence type="ECO:0000256" key="15">
    <source>
        <dbReference type="ARBA" id="ARBA00023172"/>
    </source>
</evidence>
<protein>
    <recommendedName>
        <fullName evidence="2">DNA ligase (ATP)</fullName>
        <ecNumber evidence="2">6.5.1.1</ecNumber>
    </recommendedName>
    <alternativeName>
        <fullName evidence="19">NHEJ DNA polymerase</fullName>
    </alternativeName>
</protein>
<keyword evidence="17" id="KW-0464">Manganese</keyword>
<dbReference type="Pfam" id="PF21686">
    <property type="entry name" value="LigD_Prim-Pol"/>
    <property type="match status" value="1"/>
</dbReference>
<dbReference type="Gene3D" id="3.30.470.30">
    <property type="entry name" value="DNA ligase/mRNA capping enzyme"/>
    <property type="match status" value="1"/>
</dbReference>
<evidence type="ECO:0000256" key="1">
    <source>
        <dbReference type="ARBA" id="ARBA00001936"/>
    </source>
</evidence>
<keyword evidence="5" id="KW-0548">Nucleotidyltransferase</keyword>
<evidence type="ECO:0000313" key="26">
    <source>
        <dbReference type="Proteomes" id="UP001425155"/>
    </source>
</evidence>
<dbReference type="EC" id="6.5.1.1" evidence="2"/>
<dbReference type="InterPro" id="IPR014145">
    <property type="entry name" value="LigD_pol_dom"/>
</dbReference>
<dbReference type="SUPFAM" id="SSF56091">
    <property type="entry name" value="DNA ligase/mRNA capping enzyme, catalytic domain"/>
    <property type="match status" value="1"/>
</dbReference>
<dbReference type="SUPFAM" id="SSF50249">
    <property type="entry name" value="Nucleic acid-binding proteins"/>
    <property type="match status" value="1"/>
</dbReference>
<feature type="domain" description="ATP-dependent DNA ligase family profile" evidence="24">
    <location>
        <begin position="609"/>
        <end position="734"/>
    </location>
</feature>
<dbReference type="RefSeq" id="WP_342111760.1">
    <property type="nucleotide sequence ID" value="NZ_JBCAUN010000001.1"/>
</dbReference>
<gene>
    <name evidence="25" type="ORF">WJX64_03235</name>
</gene>
<sequence>MAKASGSQLVSIAGHRLKISNLDKVLYPESGTTKADVLGYYAAIAPVMLPHVIFRPATRKRWVHGVGTPDAPGQTFFQKDLPAGTPDWVPRADVPHSDHDNTYPLVNNAAVLAWLAQAAALEIHVPQWRFTADGARRNPDRIVLDLDPGDGIGLAECAEVAHLARTILTGMGLDPLPVTSGSKGIHLYAQLDERQTSDQVSAVARELARALEADHPDLVVSDMKKTLRTGKVLVDWSQNNGNKTTIAPYSLRGRFRPTVAAPRTWKELTSPSLAQLEYDEVLSRVAKGGDALAAIDAGVGPVPDAATQGERATATAASGSDRLSEYRAKRDAAKTPEPVPDAVGMQTDGRSFVIQEHHARRLHYDLRLEHDGVLVSWAVPKGVPADPGRNHLAVQTEDHPLEYGGFEGTIPAGEYGAGTMRIWDSGSYELEKWRDDEVIVTLTGSAAGGLGEPVRIALIRTGSGGDGTSGGGGGAKSNWLLHRMKSTTPHYSPAARRRYAPVPPAAHQAMLARAGSLADLGNGPEWAIEMKWDGIRAIASVEGDAVRLMTRNGNDVTAAYPELIALADVAHVRSGVFDGEIVATDASGRPDFGLLQERMNLVKPGEIEAARKRRPVRLFLFDVLELDGDDLTAHSYSTRRTQLAKVIDAPRGSPIAVPDAFDGDAGSAIEFSRNLGLEGIVAKETGSPYEEGRRSGVWIKIKHLGTQEVVIGGWRTGKGNRAGTFGSLLVGLPTPEGLRYVGRVGSGLRDQDLERVMKLLEPLAQTENPFISVPREDSGDAHWVTPTLVGEVEFAGWTRTGSLRHPTWRGIRSDKNPGDVVRE</sequence>
<evidence type="ECO:0000256" key="10">
    <source>
        <dbReference type="ARBA" id="ARBA00022801"/>
    </source>
</evidence>
<evidence type="ECO:0000256" key="8">
    <source>
        <dbReference type="ARBA" id="ARBA00022741"/>
    </source>
</evidence>
<dbReference type="NCBIfam" id="TIGR02779">
    <property type="entry name" value="NHEJ_ligase_lig"/>
    <property type="match status" value="1"/>
</dbReference>
<dbReference type="NCBIfam" id="TIGR02778">
    <property type="entry name" value="ligD_pol"/>
    <property type="match status" value="1"/>
</dbReference>
<evidence type="ECO:0000256" key="2">
    <source>
        <dbReference type="ARBA" id="ARBA00012727"/>
    </source>
</evidence>
<keyword evidence="8" id="KW-0547">Nucleotide-binding</keyword>
<dbReference type="InterPro" id="IPR016059">
    <property type="entry name" value="DNA_ligase_ATP-dep_CS"/>
</dbReference>
<evidence type="ECO:0000256" key="19">
    <source>
        <dbReference type="ARBA" id="ARBA00029943"/>
    </source>
</evidence>
<evidence type="ECO:0000256" key="11">
    <source>
        <dbReference type="ARBA" id="ARBA00022839"/>
    </source>
</evidence>
<comment type="caution">
    <text evidence="25">The sequence shown here is derived from an EMBL/GenBank/DDBJ whole genome shotgun (WGS) entry which is preliminary data.</text>
</comment>
<dbReference type="GO" id="GO:0003910">
    <property type="term" value="F:DNA ligase (ATP) activity"/>
    <property type="evidence" value="ECO:0007669"/>
    <property type="project" value="UniProtKB-EC"/>
</dbReference>
<dbReference type="Gene3D" id="3.30.1490.70">
    <property type="match status" value="1"/>
</dbReference>
<keyword evidence="11" id="KW-0269">Exonuclease</keyword>
<evidence type="ECO:0000256" key="5">
    <source>
        <dbReference type="ARBA" id="ARBA00022695"/>
    </source>
</evidence>
<evidence type="ECO:0000256" key="17">
    <source>
        <dbReference type="ARBA" id="ARBA00023211"/>
    </source>
</evidence>
<evidence type="ECO:0000259" key="24">
    <source>
        <dbReference type="PROSITE" id="PS50160"/>
    </source>
</evidence>
<evidence type="ECO:0000256" key="6">
    <source>
        <dbReference type="ARBA" id="ARBA00022722"/>
    </source>
</evidence>
<dbReference type="InterPro" id="IPR052171">
    <property type="entry name" value="NHEJ_LigD"/>
</dbReference>
<organism evidence="25 26">
    <name type="scientific">Leifsonia stereocauli</name>
    <dbReference type="NCBI Taxonomy" id="3134136"/>
    <lineage>
        <taxon>Bacteria</taxon>
        <taxon>Bacillati</taxon>
        <taxon>Actinomycetota</taxon>
        <taxon>Actinomycetes</taxon>
        <taxon>Micrococcales</taxon>
        <taxon>Microbacteriaceae</taxon>
        <taxon>Leifsonia</taxon>
    </lineage>
</organism>
<evidence type="ECO:0000256" key="20">
    <source>
        <dbReference type="ARBA" id="ARBA00034003"/>
    </source>
</evidence>
<comment type="catalytic activity">
    <reaction evidence="20">
        <text>ATP + (deoxyribonucleotide)n-3'-hydroxyl + 5'-phospho-(deoxyribonucleotide)m = (deoxyribonucleotide)n+m + AMP + diphosphate.</text>
        <dbReference type="EC" id="6.5.1.1"/>
    </reaction>
</comment>
<dbReference type="PROSITE" id="PS00333">
    <property type="entry name" value="DNA_LIGASE_A2"/>
    <property type="match status" value="1"/>
</dbReference>
<keyword evidence="16" id="KW-0234">DNA repair</keyword>
<evidence type="ECO:0000256" key="16">
    <source>
        <dbReference type="ARBA" id="ARBA00023204"/>
    </source>
</evidence>
<keyword evidence="9" id="KW-0227">DNA damage</keyword>
<keyword evidence="3 25" id="KW-0436">Ligase</keyword>
<dbReference type="CDD" id="cd04863">
    <property type="entry name" value="MtLigD_Pol_like"/>
    <property type="match status" value="1"/>
</dbReference>
<dbReference type="CDD" id="cd07906">
    <property type="entry name" value="Adenylation_DNA_ligase_LigD_LigC"/>
    <property type="match status" value="1"/>
</dbReference>
<evidence type="ECO:0000256" key="18">
    <source>
        <dbReference type="ARBA" id="ARBA00023268"/>
    </source>
</evidence>
<dbReference type="Gene3D" id="3.90.920.10">
    <property type="entry name" value="DNA primase, PRIM domain"/>
    <property type="match status" value="1"/>
</dbReference>
<evidence type="ECO:0000256" key="23">
    <source>
        <dbReference type="SAM" id="MobiDB-lite"/>
    </source>
</evidence>
<dbReference type="PROSITE" id="PS00697">
    <property type="entry name" value="DNA_LIGASE_A1"/>
    <property type="match status" value="1"/>
</dbReference>
<evidence type="ECO:0000256" key="21">
    <source>
        <dbReference type="ARBA" id="ARBA00049981"/>
    </source>
</evidence>
<dbReference type="InterPro" id="IPR012310">
    <property type="entry name" value="DNA_ligase_ATP-dep_cent"/>
</dbReference>
<evidence type="ECO:0000256" key="14">
    <source>
        <dbReference type="ARBA" id="ARBA00023125"/>
    </source>
</evidence>
<evidence type="ECO:0000256" key="9">
    <source>
        <dbReference type="ARBA" id="ARBA00022763"/>
    </source>
</evidence>
<dbReference type="InterPro" id="IPR012309">
    <property type="entry name" value="DNA_ligase_ATP-dep_C"/>
</dbReference>
<keyword evidence="13" id="KW-0239">DNA-directed DNA polymerase</keyword>